<dbReference type="InterPro" id="IPR051984">
    <property type="entry name" value="Alsin"/>
</dbReference>
<dbReference type="InterPro" id="IPR009091">
    <property type="entry name" value="RCC1/BLIP-II"/>
</dbReference>
<accession>A0A482XMA8</accession>
<evidence type="ECO:0008006" key="4">
    <source>
        <dbReference type="Google" id="ProtNLM"/>
    </source>
</evidence>
<dbReference type="GO" id="GO:0005737">
    <property type="term" value="C:cytoplasm"/>
    <property type="evidence" value="ECO:0007669"/>
    <property type="project" value="TreeGrafter"/>
</dbReference>
<dbReference type="PANTHER" id="PTHR46089:SF2">
    <property type="entry name" value="ALSIN HOMOLOG"/>
    <property type="match status" value="1"/>
</dbReference>
<proteinExistence type="predicted"/>
<dbReference type="PANTHER" id="PTHR46089">
    <property type="entry name" value="ALSIN HOMOLOG"/>
    <property type="match status" value="1"/>
</dbReference>
<feature type="non-terminal residue" evidence="2">
    <location>
        <position position="452"/>
    </location>
</feature>
<evidence type="ECO:0000313" key="2">
    <source>
        <dbReference type="EMBL" id="RZF47056.1"/>
    </source>
</evidence>
<dbReference type="SMR" id="A0A482XMA8"/>
<dbReference type="OrthoDB" id="48314at2759"/>
<evidence type="ECO:0000313" key="3">
    <source>
        <dbReference type="Proteomes" id="UP000291343"/>
    </source>
</evidence>
<dbReference type="EMBL" id="QKKF02004910">
    <property type="protein sequence ID" value="RZF47056.1"/>
    <property type="molecule type" value="Genomic_DNA"/>
</dbReference>
<dbReference type="STRING" id="195883.A0A482XMA8"/>
<feature type="compositionally biased region" description="Basic and acidic residues" evidence="1">
    <location>
        <begin position="247"/>
        <end position="256"/>
    </location>
</feature>
<dbReference type="Gene3D" id="2.130.10.30">
    <property type="entry name" value="Regulator of chromosome condensation 1/beta-lactamase-inhibitor protein II"/>
    <property type="match status" value="1"/>
</dbReference>
<dbReference type="AlphaFoldDB" id="A0A482XMA8"/>
<protein>
    <recommendedName>
        <fullName evidence="4">Alsin</fullName>
    </recommendedName>
</protein>
<dbReference type="GO" id="GO:0005085">
    <property type="term" value="F:guanyl-nucleotide exchange factor activity"/>
    <property type="evidence" value="ECO:0007669"/>
    <property type="project" value="TreeGrafter"/>
</dbReference>
<organism evidence="2 3">
    <name type="scientific">Laodelphax striatellus</name>
    <name type="common">Small brown planthopper</name>
    <name type="synonym">Delphax striatella</name>
    <dbReference type="NCBI Taxonomy" id="195883"/>
    <lineage>
        <taxon>Eukaryota</taxon>
        <taxon>Metazoa</taxon>
        <taxon>Ecdysozoa</taxon>
        <taxon>Arthropoda</taxon>
        <taxon>Hexapoda</taxon>
        <taxon>Insecta</taxon>
        <taxon>Pterygota</taxon>
        <taxon>Neoptera</taxon>
        <taxon>Paraneoptera</taxon>
        <taxon>Hemiptera</taxon>
        <taxon>Auchenorrhyncha</taxon>
        <taxon>Fulgoroidea</taxon>
        <taxon>Delphacidae</taxon>
        <taxon>Criomorphinae</taxon>
        <taxon>Laodelphax</taxon>
    </lineage>
</organism>
<sequence>MNQILVWKDIDKLELKYTSDITPPDDFIKLSCTTDVVFLLDKSGNIWYGEVNTGMFLNLNKSDIKAEDIACTSTHLFFITENGRVLKADVNNLSTHEEVILHEDANTCCHGYVTTSQRIAVKHIEAGGMGVLFLSDSGQLWAMGDHPQLDISSADGPKKVAFFEGRHVISMACGKDFNVVVVHKRDDHCPIGNLDAEDTEVFISTCPQCVNENIMSPLSPQSLTDLEMKRKHSNDSVSVSTSTSKNMDSEDKRSDNENTSSSTEGDSVHRVKTKVSSDNNNLDSDNNSDSTEEEKNDRMSRLLMNTEAARQFFTRQLSWMSSGGEELLAEVSGPTKIIKKNVTTMASFVYEGVKTVGDKVATLSRHVSGGSDNNSESFEEFLTDDLNPSSTSSLRCEWSCSGGCSDVSADRGAGDKLALYLSRGARLIKTEVWAWGGSQHGQLGSGDTVPRN</sequence>
<reference evidence="2 3" key="1">
    <citation type="journal article" date="2017" name="Gigascience">
        <title>Genome sequence of the small brown planthopper, Laodelphax striatellus.</title>
        <authorList>
            <person name="Zhu J."/>
            <person name="Jiang F."/>
            <person name="Wang X."/>
            <person name="Yang P."/>
            <person name="Bao Y."/>
            <person name="Zhao W."/>
            <person name="Wang W."/>
            <person name="Lu H."/>
            <person name="Wang Q."/>
            <person name="Cui N."/>
            <person name="Li J."/>
            <person name="Chen X."/>
            <person name="Luo L."/>
            <person name="Yu J."/>
            <person name="Kang L."/>
            <person name="Cui F."/>
        </authorList>
    </citation>
    <scope>NUCLEOTIDE SEQUENCE [LARGE SCALE GENOMIC DNA]</scope>
    <source>
        <strain evidence="2">Lst14</strain>
    </source>
</reference>
<evidence type="ECO:0000256" key="1">
    <source>
        <dbReference type="SAM" id="MobiDB-lite"/>
    </source>
</evidence>
<dbReference type="GO" id="GO:0016197">
    <property type="term" value="P:endosomal transport"/>
    <property type="evidence" value="ECO:0007669"/>
    <property type="project" value="TreeGrafter"/>
</dbReference>
<keyword evidence="3" id="KW-1185">Reference proteome</keyword>
<feature type="compositionally biased region" description="Low complexity" evidence="1">
    <location>
        <begin position="276"/>
        <end position="289"/>
    </location>
</feature>
<dbReference type="Proteomes" id="UP000291343">
    <property type="component" value="Unassembled WGS sequence"/>
</dbReference>
<name>A0A482XMA8_LAOST</name>
<feature type="region of interest" description="Disordered" evidence="1">
    <location>
        <begin position="228"/>
        <end position="298"/>
    </location>
</feature>
<comment type="caution">
    <text evidence="2">The sequence shown here is derived from an EMBL/GenBank/DDBJ whole genome shotgun (WGS) entry which is preliminary data.</text>
</comment>
<dbReference type="GO" id="GO:0031267">
    <property type="term" value="F:small GTPase binding"/>
    <property type="evidence" value="ECO:0007669"/>
    <property type="project" value="TreeGrafter"/>
</dbReference>
<dbReference type="SUPFAM" id="SSF50985">
    <property type="entry name" value="RCC1/BLIP-II"/>
    <property type="match status" value="1"/>
</dbReference>
<dbReference type="InParanoid" id="A0A482XMA8"/>
<gene>
    <name evidence="2" type="ORF">LSTR_LSTR011793</name>
</gene>